<evidence type="ECO:0000256" key="8">
    <source>
        <dbReference type="ARBA" id="ARBA00023170"/>
    </source>
</evidence>
<keyword evidence="2" id="KW-1003">Cell membrane</keyword>
<evidence type="ECO:0000256" key="1">
    <source>
        <dbReference type="ARBA" id="ARBA00004651"/>
    </source>
</evidence>
<keyword evidence="3" id="KW-0716">Sensory transduction</keyword>
<feature type="transmembrane region" description="Helical" evidence="10">
    <location>
        <begin position="35"/>
        <end position="53"/>
    </location>
</feature>
<keyword evidence="7 10" id="KW-0472">Membrane</keyword>
<dbReference type="GO" id="GO:0005549">
    <property type="term" value="F:odorant binding"/>
    <property type="evidence" value="ECO:0007669"/>
    <property type="project" value="InterPro"/>
</dbReference>
<comment type="subcellular location">
    <subcellularLocation>
        <location evidence="1">Cell membrane</location>
        <topology evidence="1">Multi-pass membrane protein</topology>
    </subcellularLocation>
</comment>
<dbReference type="PANTHER" id="PTHR21137">
    <property type="entry name" value="ODORANT RECEPTOR"/>
    <property type="match status" value="1"/>
</dbReference>
<dbReference type="PANTHER" id="PTHR21137:SF35">
    <property type="entry name" value="ODORANT RECEPTOR 19A-RELATED"/>
    <property type="match status" value="1"/>
</dbReference>
<dbReference type="OrthoDB" id="6604226at2759"/>
<keyword evidence="9" id="KW-0807">Transducer</keyword>
<dbReference type="GO" id="GO:0004984">
    <property type="term" value="F:olfactory receptor activity"/>
    <property type="evidence" value="ECO:0007669"/>
    <property type="project" value="InterPro"/>
</dbReference>
<organism evidence="11 12">
    <name type="scientific">Ignelater luminosus</name>
    <name type="common">Cucubano</name>
    <name type="synonym">Pyrophorus luminosus</name>
    <dbReference type="NCBI Taxonomy" id="2038154"/>
    <lineage>
        <taxon>Eukaryota</taxon>
        <taxon>Metazoa</taxon>
        <taxon>Ecdysozoa</taxon>
        <taxon>Arthropoda</taxon>
        <taxon>Hexapoda</taxon>
        <taxon>Insecta</taxon>
        <taxon>Pterygota</taxon>
        <taxon>Neoptera</taxon>
        <taxon>Endopterygota</taxon>
        <taxon>Coleoptera</taxon>
        <taxon>Polyphaga</taxon>
        <taxon>Elateriformia</taxon>
        <taxon>Elateroidea</taxon>
        <taxon>Elateridae</taxon>
        <taxon>Agrypninae</taxon>
        <taxon>Pyrophorini</taxon>
        <taxon>Ignelater</taxon>
    </lineage>
</organism>
<comment type="caution">
    <text evidence="11">The sequence shown here is derived from an EMBL/GenBank/DDBJ whole genome shotgun (WGS) entry which is preliminary data.</text>
</comment>
<evidence type="ECO:0000256" key="4">
    <source>
        <dbReference type="ARBA" id="ARBA00022692"/>
    </source>
</evidence>
<evidence type="ECO:0000256" key="9">
    <source>
        <dbReference type="ARBA" id="ARBA00023224"/>
    </source>
</evidence>
<evidence type="ECO:0000256" key="2">
    <source>
        <dbReference type="ARBA" id="ARBA00022475"/>
    </source>
</evidence>
<dbReference type="Proteomes" id="UP000801492">
    <property type="component" value="Unassembled WGS sequence"/>
</dbReference>
<feature type="transmembrane region" description="Helical" evidence="10">
    <location>
        <begin position="89"/>
        <end position="110"/>
    </location>
</feature>
<gene>
    <name evidence="11" type="ORF">ILUMI_02068</name>
</gene>
<dbReference type="AlphaFoldDB" id="A0A8K0DD94"/>
<dbReference type="EMBL" id="VTPC01000856">
    <property type="protein sequence ID" value="KAF2904115.1"/>
    <property type="molecule type" value="Genomic_DNA"/>
</dbReference>
<dbReference type="InterPro" id="IPR004117">
    <property type="entry name" value="7tm6_olfct_rcpt"/>
</dbReference>
<accession>A0A8K0DD94</accession>
<reference evidence="11" key="1">
    <citation type="submission" date="2019-08" db="EMBL/GenBank/DDBJ databases">
        <title>The genome of the North American firefly Photinus pyralis.</title>
        <authorList>
            <consortium name="Photinus pyralis genome working group"/>
            <person name="Fallon T.R."/>
            <person name="Sander Lower S.E."/>
            <person name="Weng J.-K."/>
        </authorList>
    </citation>
    <scope>NUCLEOTIDE SEQUENCE</scope>
    <source>
        <strain evidence="11">TRF0915ILg1</strain>
        <tissue evidence="11">Whole body</tissue>
    </source>
</reference>
<dbReference type="GO" id="GO:0007165">
    <property type="term" value="P:signal transduction"/>
    <property type="evidence" value="ECO:0007669"/>
    <property type="project" value="UniProtKB-KW"/>
</dbReference>
<sequence length="211" mass="24011">MKTLISWISAFGIFAMLLAQLIYDIKDFTKLSEPLCILVTYMGIIVKLLVFHYRKNEFLKITNSLRDPIFLSYPEDLDHYMAKSIKQSVVLINIYRVVGVTIMIGCTIYPILDNKPLPIPFPYDLGKFTIPVYCLLVIGGSFSTLNNICFDVTCTSLMGVVAAQLDILTEKITRLEEDDGVIYDPVIFKHVSRTINKKLKDCVKHHLAIIK</sequence>
<dbReference type="Pfam" id="PF02949">
    <property type="entry name" value="7tm_6"/>
    <property type="match status" value="1"/>
</dbReference>
<keyword evidence="4 10" id="KW-0812">Transmembrane</keyword>
<keyword evidence="6 10" id="KW-1133">Transmembrane helix</keyword>
<evidence type="ECO:0000256" key="3">
    <source>
        <dbReference type="ARBA" id="ARBA00022606"/>
    </source>
</evidence>
<evidence type="ECO:0000256" key="6">
    <source>
        <dbReference type="ARBA" id="ARBA00022989"/>
    </source>
</evidence>
<name>A0A8K0DD94_IGNLU</name>
<keyword evidence="5" id="KW-0552">Olfaction</keyword>
<evidence type="ECO:0000256" key="7">
    <source>
        <dbReference type="ARBA" id="ARBA00023136"/>
    </source>
</evidence>
<evidence type="ECO:0000313" key="12">
    <source>
        <dbReference type="Proteomes" id="UP000801492"/>
    </source>
</evidence>
<evidence type="ECO:0000313" key="11">
    <source>
        <dbReference type="EMBL" id="KAF2904115.1"/>
    </source>
</evidence>
<feature type="transmembrane region" description="Helical" evidence="10">
    <location>
        <begin position="130"/>
        <end position="150"/>
    </location>
</feature>
<proteinExistence type="predicted"/>
<protein>
    <submittedName>
        <fullName evidence="11">Uncharacterized protein</fullName>
    </submittedName>
</protein>
<keyword evidence="8" id="KW-0675">Receptor</keyword>
<evidence type="ECO:0000256" key="10">
    <source>
        <dbReference type="SAM" id="Phobius"/>
    </source>
</evidence>
<evidence type="ECO:0000256" key="5">
    <source>
        <dbReference type="ARBA" id="ARBA00022725"/>
    </source>
</evidence>
<dbReference type="GO" id="GO:0005886">
    <property type="term" value="C:plasma membrane"/>
    <property type="evidence" value="ECO:0007669"/>
    <property type="project" value="UniProtKB-SubCell"/>
</dbReference>
<keyword evidence="12" id="KW-1185">Reference proteome</keyword>